<evidence type="ECO:0000313" key="2">
    <source>
        <dbReference type="Proteomes" id="UP001578633"/>
    </source>
</evidence>
<evidence type="ECO:0000313" key="1">
    <source>
        <dbReference type="EMBL" id="KAL1801720.1"/>
    </source>
</evidence>
<accession>A0ABR3UZ49</accession>
<dbReference type="SUPFAM" id="SSF51905">
    <property type="entry name" value="FAD/NAD(P)-binding domain"/>
    <property type="match status" value="1"/>
</dbReference>
<dbReference type="InterPro" id="IPR036188">
    <property type="entry name" value="FAD/NAD-bd_sf"/>
</dbReference>
<name>A0ABR3UZ49_9PLEO</name>
<dbReference type="EMBL" id="JBHGVX010000001">
    <property type="protein sequence ID" value="KAL1801720.1"/>
    <property type="molecule type" value="Genomic_DNA"/>
</dbReference>
<organism evidence="1 2">
    <name type="scientific">Alternaria dauci</name>
    <dbReference type="NCBI Taxonomy" id="48095"/>
    <lineage>
        <taxon>Eukaryota</taxon>
        <taxon>Fungi</taxon>
        <taxon>Dikarya</taxon>
        <taxon>Ascomycota</taxon>
        <taxon>Pezizomycotina</taxon>
        <taxon>Dothideomycetes</taxon>
        <taxon>Pleosporomycetidae</taxon>
        <taxon>Pleosporales</taxon>
        <taxon>Pleosporineae</taxon>
        <taxon>Pleosporaceae</taxon>
        <taxon>Alternaria</taxon>
        <taxon>Alternaria sect. Porri</taxon>
    </lineage>
</organism>
<dbReference type="RefSeq" id="XP_069312304.1">
    <property type="nucleotide sequence ID" value="XM_069447423.1"/>
</dbReference>
<gene>
    <name evidence="1" type="ORF">ACET3X_002062</name>
</gene>
<dbReference type="GeneID" id="96082384"/>
<sequence>MVETISPDYLVVGAGAGAMAFVDTLIVSNPKATVAMVDKYAQPGGHWNVAYPFVTLHQPSSVYGVNSRKLGDNKPDQIGLNKGFFELATGPEIVGYYARVMNSTLLPSGRVSYYPLHNYTREGEFESIATGKHYQVGPKTRIVDATYSMVRVPSMNPPKYEVSDQVKLITPNALVSLDRPYGGYTLVGAGKTATDACVWLLSQNIDPKKISWIMPRDSWFIERGTLQPTQTTPNPEQMLKDKADALMGATTSQEYFLRMESYGFMHRIDKNVTPTRMKAAIISKPELETIQRVKNIIRKGRVTRIDADKVTLAQGTYTPAPDTLYIDCSATGYPDIPPVPIWNGRQITIQVVKLVQPTFGAALIGHIEATYDSDEKKNDICKPLHSVCNAESWSVVVLESMRNRLKWIEEPKVAAWIEQSRLDDIVMGAPPRDPEEAKKHNESIPYMVQGTCAKLEEIVRNDEALAAAP</sequence>
<comment type="caution">
    <text evidence="1">The sequence shown here is derived from an EMBL/GenBank/DDBJ whole genome shotgun (WGS) entry which is preliminary data.</text>
</comment>
<keyword evidence="2" id="KW-1185">Reference proteome</keyword>
<protein>
    <submittedName>
        <fullName evidence="1">Uncharacterized protein</fullName>
    </submittedName>
</protein>
<dbReference type="Gene3D" id="3.50.50.60">
    <property type="entry name" value="FAD/NAD(P)-binding domain"/>
    <property type="match status" value="1"/>
</dbReference>
<proteinExistence type="predicted"/>
<reference evidence="1 2" key="1">
    <citation type="submission" date="2024-09" db="EMBL/GenBank/DDBJ databases">
        <title>T2T genomes of carrot and Alternaria dauci and their utility for understanding host-pathogen interaction during carrot leaf blight disease.</title>
        <authorList>
            <person name="Liu W."/>
            <person name="Xu S."/>
            <person name="Ou C."/>
            <person name="Liu X."/>
            <person name="Zhuang F."/>
            <person name="Deng X.W."/>
        </authorList>
    </citation>
    <scope>NUCLEOTIDE SEQUENCE [LARGE SCALE GENOMIC DNA]</scope>
    <source>
        <strain evidence="1 2">A2016</strain>
    </source>
</reference>
<dbReference type="Proteomes" id="UP001578633">
    <property type="component" value="Chromosome 1"/>
</dbReference>